<evidence type="ECO:0000259" key="15">
    <source>
        <dbReference type="PROSITE" id="PS50118"/>
    </source>
</evidence>
<evidence type="ECO:0000256" key="8">
    <source>
        <dbReference type="ARBA" id="ARBA00023163"/>
    </source>
</evidence>
<dbReference type="CDD" id="cd13231">
    <property type="entry name" value="PH2_SSRP1-like"/>
    <property type="match status" value="1"/>
</dbReference>
<evidence type="ECO:0000256" key="9">
    <source>
        <dbReference type="ARBA" id="ARBA00023204"/>
    </source>
</evidence>
<dbReference type="InterPro" id="IPR050454">
    <property type="entry name" value="RTT106/SSRP1_HistChap/FACT"/>
</dbReference>
<dbReference type="WBParaSite" id="ALUE_0001798401-mRNA-1">
    <property type="protein sequence ID" value="ALUE_0001798401-mRNA-1"/>
    <property type="gene ID" value="ALUE_0001798401"/>
</dbReference>
<sequence>MCAHKQASGFLYPLEKGFVYVHKPPMYIRFEEISSVNFARSDVSTRSFDFEVEMKGGSTLVFNSVEKEEYNRLFDFVNNKHLRIRNAKRMDKPNYSEDKFAGSDDEIDPYKETVKQEAKDKAAARDTDEDSDSEDEDYDVEADAKRKRQAADSSEGSGSEPEEEYDSNAGNSSEVSEDSDITGKKKEKKPKEPKAKKEKKETSEKSGKGTTKREKKKKDPNAPKKPQSAYFLWFGENYANFRKEGLSAPEAAQRAGKMWKEEVDEETKQKYEKKAAEDKERYAREMKEYVESGAAAAAASSSAGPSKKSKTANRVMSPDKNIVGWAKCQPKRLFDSILQAALLKLCPTYPSISMDKPIKLAKVTKILGRTGSQGQCTQVRVDFIDDPSNRSIIRNVKGPVREGDILTLLEAEREARRLR</sequence>
<organism evidence="16 17">
    <name type="scientific">Ascaris lumbricoides</name>
    <name type="common">Giant roundworm</name>
    <dbReference type="NCBI Taxonomy" id="6252"/>
    <lineage>
        <taxon>Eukaryota</taxon>
        <taxon>Metazoa</taxon>
        <taxon>Ecdysozoa</taxon>
        <taxon>Nematoda</taxon>
        <taxon>Chromadorea</taxon>
        <taxon>Rhabditida</taxon>
        <taxon>Spirurina</taxon>
        <taxon>Ascaridomorpha</taxon>
        <taxon>Ascaridoidea</taxon>
        <taxon>Ascarididae</taxon>
        <taxon>Ascaris</taxon>
    </lineage>
</organism>
<feature type="compositionally biased region" description="Basic and acidic residues" evidence="14">
    <location>
        <begin position="114"/>
        <end position="126"/>
    </location>
</feature>
<feature type="compositionally biased region" description="Low complexity" evidence="14">
    <location>
        <begin position="296"/>
        <end position="306"/>
    </location>
</feature>
<evidence type="ECO:0000256" key="12">
    <source>
        <dbReference type="PROSITE-ProRule" id="PRU00267"/>
    </source>
</evidence>
<keyword evidence="3 13" id="KW-0158">Chromosome</keyword>
<dbReference type="Pfam" id="PF08512">
    <property type="entry name" value="Rttp106-like_middle"/>
    <property type="match status" value="1"/>
</dbReference>
<keyword evidence="4 13" id="KW-0235">DNA replication</keyword>
<dbReference type="InterPro" id="IPR036910">
    <property type="entry name" value="HMG_box_dom_sf"/>
</dbReference>
<comment type="subcellular location">
    <subcellularLocation>
        <location evidence="13">Nucleus</location>
    </subcellularLocation>
    <subcellularLocation>
        <location evidence="13">Chromosome</location>
    </subcellularLocation>
</comment>
<evidence type="ECO:0000256" key="5">
    <source>
        <dbReference type="ARBA" id="ARBA00022763"/>
    </source>
</evidence>
<keyword evidence="9 13" id="KW-0234">DNA repair</keyword>
<dbReference type="InterPro" id="IPR000289">
    <property type="entry name" value="Ribosomal_eS28"/>
</dbReference>
<comment type="function">
    <text evidence="13">Component of the FACT complex, a general chromatin factor that acts to reorganize nucleosomes. The FACT complex is involved in multiple processes that require DNA as a template such as mRNA elongation, DNA replication and DNA repair. During transcription elongation the FACT complex acts as a histone chaperone that both destabilizes and restores nucleosomal structure. It facilitates the passage of RNA polymerase II and transcription by promoting the dissociation of one histone H2A-H2B dimer from the nucleosome, then subsequently promotes the reestablishment of the nucleosome following the passage of RNA polymerase II.</text>
</comment>
<dbReference type="InterPro" id="IPR011993">
    <property type="entry name" value="PH-like_dom_sf"/>
</dbReference>
<evidence type="ECO:0000256" key="14">
    <source>
        <dbReference type="SAM" id="MobiDB-lite"/>
    </source>
</evidence>
<dbReference type="SUPFAM" id="SSF50729">
    <property type="entry name" value="PH domain-like"/>
    <property type="match status" value="1"/>
</dbReference>
<dbReference type="SMART" id="SM00398">
    <property type="entry name" value="HMG"/>
    <property type="match status" value="1"/>
</dbReference>
<dbReference type="InterPro" id="IPR009071">
    <property type="entry name" value="HMG_box_dom"/>
</dbReference>
<evidence type="ECO:0000256" key="2">
    <source>
        <dbReference type="ARBA" id="ARBA00010060"/>
    </source>
</evidence>
<feature type="DNA-binding region" description="HMG box" evidence="12">
    <location>
        <begin position="223"/>
        <end position="290"/>
    </location>
</feature>
<dbReference type="GO" id="GO:0006412">
    <property type="term" value="P:translation"/>
    <property type="evidence" value="ECO:0007669"/>
    <property type="project" value="InterPro"/>
</dbReference>
<proteinExistence type="inferred from homology"/>
<dbReference type="Gene3D" id="1.10.30.10">
    <property type="entry name" value="High mobility group box domain"/>
    <property type="match status" value="1"/>
</dbReference>
<keyword evidence="10 12" id="KW-0539">Nucleus</keyword>
<dbReference type="PANTHER" id="PTHR45849">
    <property type="entry name" value="FACT COMPLEX SUBUNIT SSRP1"/>
    <property type="match status" value="1"/>
</dbReference>
<dbReference type="PROSITE" id="PS50118">
    <property type="entry name" value="HMG_BOX_2"/>
    <property type="match status" value="1"/>
</dbReference>
<evidence type="ECO:0000256" key="13">
    <source>
        <dbReference type="RuleBase" id="RU364013"/>
    </source>
</evidence>
<dbReference type="GO" id="GO:0003735">
    <property type="term" value="F:structural constituent of ribosome"/>
    <property type="evidence" value="ECO:0007669"/>
    <property type="project" value="InterPro"/>
</dbReference>
<feature type="compositionally biased region" description="Basic and acidic residues" evidence="14">
    <location>
        <begin position="181"/>
        <end position="207"/>
    </location>
</feature>
<dbReference type="SMART" id="SM01287">
    <property type="entry name" value="Rtt106"/>
    <property type="match status" value="1"/>
</dbReference>
<name>A0A0M3IHQ9_ASCLU</name>
<dbReference type="Gene3D" id="2.30.29.30">
    <property type="entry name" value="Pleckstrin-homology domain (PH domain)/Phosphotyrosine-binding domain (PTB)"/>
    <property type="match status" value="1"/>
</dbReference>
<evidence type="ECO:0000256" key="10">
    <source>
        <dbReference type="ARBA" id="ARBA00023242"/>
    </source>
</evidence>
<dbReference type="GO" id="GO:0042393">
    <property type="term" value="F:histone binding"/>
    <property type="evidence" value="ECO:0007669"/>
    <property type="project" value="TreeGrafter"/>
</dbReference>
<evidence type="ECO:0000256" key="1">
    <source>
        <dbReference type="ARBA" id="ARBA00005943"/>
    </source>
</evidence>
<evidence type="ECO:0000256" key="4">
    <source>
        <dbReference type="ARBA" id="ARBA00022705"/>
    </source>
</evidence>
<keyword evidence="12" id="KW-0238">DNA-binding</keyword>
<dbReference type="CDD" id="cd04457">
    <property type="entry name" value="S1_S28E"/>
    <property type="match status" value="1"/>
</dbReference>
<dbReference type="SUPFAM" id="SSF50249">
    <property type="entry name" value="Nucleic acid-binding proteins"/>
    <property type="match status" value="1"/>
</dbReference>
<keyword evidence="7 13" id="KW-0805">Transcription regulation</keyword>
<dbReference type="GO" id="GO:0003677">
    <property type="term" value="F:DNA binding"/>
    <property type="evidence" value="ECO:0007669"/>
    <property type="project" value="UniProtKB-UniRule"/>
</dbReference>
<dbReference type="HAMAP" id="MF_00292">
    <property type="entry name" value="Ribosomal_eS28"/>
    <property type="match status" value="1"/>
</dbReference>
<dbReference type="CDD" id="cd21994">
    <property type="entry name" value="HMG-box_SSRP1-like"/>
    <property type="match status" value="1"/>
</dbReference>
<evidence type="ECO:0000313" key="16">
    <source>
        <dbReference type="Proteomes" id="UP000036681"/>
    </source>
</evidence>
<dbReference type="SUPFAM" id="SSF47095">
    <property type="entry name" value="HMG-box"/>
    <property type="match status" value="1"/>
</dbReference>
<dbReference type="InterPro" id="IPR012340">
    <property type="entry name" value="NA-bd_OB-fold"/>
</dbReference>
<comment type="similarity">
    <text evidence="1">Belongs to the eukaryotic ribosomal protein eS28 family.</text>
</comment>
<evidence type="ECO:0000256" key="11">
    <source>
        <dbReference type="ARBA" id="ARBA00023274"/>
    </source>
</evidence>
<dbReference type="InterPro" id="IPR013719">
    <property type="entry name" value="RTT106/SPT16-like_middle_dom"/>
</dbReference>
<accession>A0A0M3IHQ9</accession>
<dbReference type="FunFam" id="2.40.50.140:FF:000025">
    <property type="entry name" value="40S ribosomal protein S28"/>
    <property type="match status" value="1"/>
</dbReference>
<comment type="similarity">
    <text evidence="2 13">Belongs to the SSRP1 family.</text>
</comment>
<dbReference type="Pfam" id="PF01200">
    <property type="entry name" value="Ribosomal_S28e"/>
    <property type="match status" value="1"/>
</dbReference>
<dbReference type="GO" id="GO:1990904">
    <property type="term" value="C:ribonucleoprotein complex"/>
    <property type="evidence" value="ECO:0007669"/>
    <property type="project" value="UniProtKB-KW"/>
</dbReference>
<dbReference type="GO" id="GO:0031491">
    <property type="term" value="F:nucleosome binding"/>
    <property type="evidence" value="ECO:0007669"/>
    <property type="project" value="TreeGrafter"/>
</dbReference>
<evidence type="ECO:0000256" key="7">
    <source>
        <dbReference type="ARBA" id="ARBA00023015"/>
    </source>
</evidence>
<feature type="region of interest" description="Disordered" evidence="14">
    <location>
        <begin position="296"/>
        <end position="315"/>
    </location>
</feature>
<dbReference type="Proteomes" id="UP000036681">
    <property type="component" value="Unplaced"/>
</dbReference>
<dbReference type="PANTHER" id="PTHR45849:SF1">
    <property type="entry name" value="FACT COMPLEX SUBUNIT SSRP1"/>
    <property type="match status" value="1"/>
</dbReference>
<keyword evidence="16" id="KW-1185">Reference proteome</keyword>
<dbReference type="GO" id="GO:0005840">
    <property type="term" value="C:ribosome"/>
    <property type="evidence" value="ECO:0007669"/>
    <property type="project" value="UniProtKB-KW"/>
</dbReference>
<protein>
    <recommendedName>
        <fullName evidence="13">FACT complex subunit SSRP1</fullName>
    </recommendedName>
</protein>
<dbReference type="Gene3D" id="2.40.50.140">
    <property type="entry name" value="Nucleic acid-binding proteins"/>
    <property type="match status" value="1"/>
</dbReference>
<reference evidence="17" key="1">
    <citation type="submission" date="2017-02" db="UniProtKB">
        <authorList>
            <consortium name="WormBaseParasite"/>
        </authorList>
    </citation>
    <scope>IDENTIFICATION</scope>
</reference>
<dbReference type="AlphaFoldDB" id="A0A0M3IHQ9"/>
<dbReference type="GO" id="GO:1902275">
    <property type="term" value="P:regulation of chromatin organization"/>
    <property type="evidence" value="ECO:0007669"/>
    <property type="project" value="TreeGrafter"/>
</dbReference>
<keyword evidence="6" id="KW-0689">Ribosomal protein</keyword>
<keyword evidence="11" id="KW-0687">Ribonucleoprotein</keyword>
<feature type="domain" description="HMG box" evidence="15">
    <location>
        <begin position="223"/>
        <end position="290"/>
    </location>
</feature>
<dbReference type="GO" id="GO:0006260">
    <property type="term" value="P:DNA replication"/>
    <property type="evidence" value="ECO:0007669"/>
    <property type="project" value="UniProtKB-KW"/>
</dbReference>
<dbReference type="GO" id="GO:0035101">
    <property type="term" value="C:FACT complex"/>
    <property type="evidence" value="ECO:0007669"/>
    <property type="project" value="TreeGrafter"/>
</dbReference>
<evidence type="ECO:0000313" key="17">
    <source>
        <dbReference type="WBParaSite" id="ALUE_0001798401-mRNA-1"/>
    </source>
</evidence>
<keyword evidence="5 13" id="KW-0227">DNA damage</keyword>
<dbReference type="GO" id="GO:0006281">
    <property type="term" value="P:DNA repair"/>
    <property type="evidence" value="ECO:0007669"/>
    <property type="project" value="UniProtKB-KW"/>
</dbReference>
<feature type="compositionally biased region" description="Acidic residues" evidence="14">
    <location>
        <begin position="127"/>
        <end position="141"/>
    </location>
</feature>
<dbReference type="InterPro" id="IPR000969">
    <property type="entry name" value="SSRP1/POB3"/>
</dbReference>
<evidence type="ECO:0000256" key="6">
    <source>
        <dbReference type="ARBA" id="ARBA00022980"/>
    </source>
</evidence>
<dbReference type="Pfam" id="PF00505">
    <property type="entry name" value="HMG_box"/>
    <property type="match status" value="1"/>
</dbReference>
<evidence type="ECO:0000256" key="3">
    <source>
        <dbReference type="ARBA" id="ARBA00022454"/>
    </source>
</evidence>
<keyword evidence="8 13" id="KW-0804">Transcription</keyword>
<feature type="region of interest" description="Disordered" evidence="14">
    <location>
        <begin position="114"/>
        <end position="229"/>
    </location>
</feature>
<dbReference type="PRINTS" id="PR00887">
    <property type="entry name" value="SSRCOGNITION"/>
</dbReference>